<comment type="similarity">
    <text evidence="1 10 12">Belongs to the RecA family.</text>
</comment>
<evidence type="ECO:0000256" key="10">
    <source>
        <dbReference type="HAMAP-Rule" id="MF_00268"/>
    </source>
</evidence>
<dbReference type="GO" id="GO:0003684">
    <property type="term" value="F:damaged DNA binding"/>
    <property type="evidence" value="ECO:0007669"/>
    <property type="project" value="UniProtKB-UniRule"/>
</dbReference>
<keyword evidence="17" id="KW-1185">Reference proteome</keyword>
<dbReference type="GO" id="GO:0140664">
    <property type="term" value="F:ATP-dependent DNA damage sensor activity"/>
    <property type="evidence" value="ECO:0007669"/>
    <property type="project" value="InterPro"/>
</dbReference>
<evidence type="ECO:0000313" key="16">
    <source>
        <dbReference type="EMBL" id="VIP02113.1"/>
    </source>
</evidence>
<dbReference type="NCBIfam" id="TIGR02012">
    <property type="entry name" value="tigrfam_recA"/>
    <property type="match status" value="1"/>
</dbReference>
<dbReference type="InterPro" id="IPR023400">
    <property type="entry name" value="RecA_C_sf"/>
</dbReference>
<feature type="binding site" evidence="10">
    <location>
        <begin position="68"/>
        <end position="75"/>
    </location>
    <ligand>
        <name>ATP</name>
        <dbReference type="ChEBI" id="CHEBI:30616"/>
    </ligand>
</feature>
<dbReference type="InParanoid" id="A0A6C2YLW0"/>
<keyword evidence="5 10" id="KW-0067">ATP-binding</keyword>
<keyword evidence="3 10" id="KW-0547">Nucleotide-binding</keyword>
<dbReference type="GO" id="GO:0005829">
    <property type="term" value="C:cytosol"/>
    <property type="evidence" value="ECO:0007669"/>
    <property type="project" value="TreeGrafter"/>
</dbReference>
<dbReference type="GO" id="GO:0009432">
    <property type="term" value="P:SOS response"/>
    <property type="evidence" value="ECO:0007669"/>
    <property type="project" value="UniProtKB-UniRule"/>
</dbReference>
<sequence>MADHEKELKKDLKGALASIEKQFGKGAIMPLGQRSNMEVEGITTGALSLDLALGGKGLPRGRIVEIFGPESSGKTTIALHVLANAQKEGGVAAFIDAEHALDPSWAKRIGVDLESLLVSQPSYAEEALKIAEMLVKSNAVDVIVIDSVAALVPKNEIDGEIGDTHVGLQARLMSQALRILNPAISRTNTCLIFINQIRQKVGVMFGSPETTSGGLALKYYSSVRLDIRKTTGIKDGETTVGTRVKAKVVKNKVAPPFRVCEFDMMHDRGISVEGDVLDLALEEKIVEKSGAWFNYGNARLGQGRENVKQHLRDTPSLLEEIRAKVLAIRMTKEMPIEIGTPQEVAEANLDEMPADLLPPPPAKGKKGRGAASTPVVMPDGEIVGESGE</sequence>
<dbReference type="PROSITE" id="PS50162">
    <property type="entry name" value="RECA_2"/>
    <property type="match status" value="1"/>
</dbReference>
<dbReference type="KEGG" id="tim:GMBLW1_18470"/>
<evidence type="ECO:0000256" key="2">
    <source>
        <dbReference type="ARBA" id="ARBA00015553"/>
    </source>
</evidence>
<keyword evidence="6 10" id="KW-0238">DNA-binding</keyword>
<dbReference type="Pfam" id="PF21096">
    <property type="entry name" value="RecA_C"/>
    <property type="match status" value="1"/>
</dbReference>
<keyword evidence="4 10" id="KW-0227">DNA damage</keyword>
<dbReference type="InterPro" id="IPR027417">
    <property type="entry name" value="P-loop_NTPase"/>
</dbReference>
<dbReference type="EMBL" id="LR586016">
    <property type="protein sequence ID" value="VIP02113.1"/>
    <property type="molecule type" value="Genomic_DNA"/>
</dbReference>
<keyword evidence="10" id="KW-0963">Cytoplasm</keyword>
<evidence type="ECO:0000259" key="14">
    <source>
        <dbReference type="PROSITE" id="PS50162"/>
    </source>
</evidence>
<dbReference type="Proteomes" id="UP000464378">
    <property type="component" value="Chromosome"/>
</dbReference>
<feature type="domain" description="RecA family profile 1" evidence="14">
    <location>
        <begin position="38"/>
        <end position="197"/>
    </location>
</feature>
<evidence type="ECO:0000256" key="12">
    <source>
        <dbReference type="RuleBase" id="RU004527"/>
    </source>
</evidence>
<keyword evidence="8 10" id="KW-0234">DNA repair</keyword>
<dbReference type="InterPro" id="IPR020587">
    <property type="entry name" value="RecA_monomer-monomer_interface"/>
</dbReference>
<dbReference type="SMART" id="SM00382">
    <property type="entry name" value="AAA"/>
    <property type="match status" value="1"/>
</dbReference>
<evidence type="ECO:0000256" key="13">
    <source>
        <dbReference type="SAM" id="MobiDB-lite"/>
    </source>
</evidence>
<dbReference type="InterPro" id="IPR003593">
    <property type="entry name" value="AAA+_ATPase"/>
</dbReference>
<proteinExistence type="inferred from homology"/>
<feature type="domain" description="RecA family profile 2" evidence="15">
    <location>
        <begin position="202"/>
        <end position="275"/>
    </location>
</feature>
<dbReference type="FunFam" id="3.40.50.300:FF:000087">
    <property type="entry name" value="Recombinase RecA"/>
    <property type="match status" value="1"/>
</dbReference>
<dbReference type="PROSITE" id="PS50163">
    <property type="entry name" value="RECA_3"/>
    <property type="match status" value="1"/>
</dbReference>
<dbReference type="InterPro" id="IPR049261">
    <property type="entry name" value="RecA-like_C"/>
</dbReference>
<evidence type="ECO:0000256" key="4">
    <source>
        <dbReference type="ARBA" id="ARBA00022763"/>
    </source>
</evidence>
<dbReference type="InterPro" id="IPR020588">
    <property type="entry name" value="RecA_ATP-bd"/>
</dbReference>
<dbReference type="GO" id="GO:0003697">
    <property type="term" value="F:single-stranded DNA binding"/>
    <property type="evidence" value="ECO:0007669"/>
    <property type="project" value="UniProtKB-UniRule"/>
</dbReference>
<evidence type="ECO:0000256" key="5">
    <source>
        <dbReference type="ARBA" id="ARBA00022840"/>
    </source>
</evidence>
<dbReference type="PANTHER" id="PTHR45900:SF1">
    <property type="entry name" value="MITOCHONDRIAL DNA REPAIR PROTEIN RECA HOMOLOG-RELATED"/>
    <property type="match status" value="1"/>
</dbReference>
<comment type="function">
    <text evidence="10">Can catalyze the hydrolysis of ATP in the presence of single-stranded DNA, the ATP-dependent uptake of single-stranded DNA by duplex DNA, and the ATP-dependent hybridization of homologous single-stranded DNAs. It interacts with LexA causing its activation and leading to its autocatalytic cleavage.</text>
</comment>
<dbReference type="GO" id="GO:0005524">
    <property type="term" value="F:ATP binding"/>
    <property type="evidence" value="ECO:0007669"/>
    <property type="project" value="UniProtKB-UniRule"/>
</dbReference>
<evidence type="ECO:0000256" key="9">
    <source>
        <dbReference type="ARBA" id="ARBA00023236"/>
    </source>
</evidence>
<accession>A0A6C2YLW0</accession>
<dbReference type="FunCoup" id="A0A6C2YLW0">
    <property type="interactions" value="460"/>
</dbReference>
<reference evidence="16" key="1">
    <citation type="submission" date="2019-04" db="EMBL/GenBank/DDBJ databases">
        <authorList>
            <consortium name="Science for Life Laboratories"/>
        </authorList>
    </citation>
    <scope>NUCLEOTIDE SEQUENCE</scope>
    <source>
        <strain evidence="16">MBLW1</strain>
    </source>
</reference>
<dbReference type="PANTHER" id="PTHR45900">
    <property type="entry name" value="RECA"/>
    <property type="match status" value="1"/>
</dbReference>
<dbReference type="Pfam" id="PF00154">
    <property type="entry name" value="RecA_N"/>
    <property type="match status" value="1"/>
</dbReference>
<dbReference type="SUPFAM" id="SSF54752">
    <property type="entry name" value="RecA protein, C-terminal domain"/>
    <property type="match status" value="1"/>
</dbReference>
<dbReference type="EMBL" id="LR593887">
    <property type="protein sequence ID" value="VTS00425.1"/>
    <property type="molecule type" value="Genomic_DNA"/>
</dbReference>
<dbReference type="GO" id="GO:0006281">
    <property type="term" value="P:DNA repair"/>
    <property type="evidence" value="ECO:0007669"/>
    <property type="project" value="UniProtKB-UniRule"/>
</dbReference>
<dbReference type="CDD" id="cd00983">
    <property type="entry name" value="RecA"/>
    <property type="match status" value="1"/>
</dbReference>
<evidence type="ECO:0000256" key="11">
    <source>
        <dbReference type="RuleBase" id="RU000526"/>
    </source>
</evidence>
<evidence type="ECO:0000256" key="3">
    <source>
        <dbReference type="ARBA" id="ARBA00022741"/>
    </source>
</evidence>
<evidence type="ECO:0000313" key="17">
    <source>
        <dbReference type="Proteomes" id="UP000464378"/>
    </source>
</evidence>
<evidence type="ECO:0000256" key="8">
    <source>
        <dbReference type="ARBA" id="ARBA00023204"/>
    </source>
</evidence>
<keyword evidence="7 10" id="KW-0233">DNA recombination</keyword>
<dbReference type="HAMAP" id="MF_00268">
    <property type="entry name" value="RecA"/>
    <property type="match status" value="1"/>
</dbReference>
<evidence type="ECO:0000256" key="6">
    <source>
        <dbReference type="ARBA" id="ARBA00023125"/>
    </source>
</evidence>
<protein>
    <recommendedName>
        <fullName evidence="2 10">Protein RecA</fullName>
    </recommendedName>
    <alternativeName>
        <fullName evidence="10 11">Recombinase A</fullName>
    </alternativeName>
</protein>
<dbReference type="Gene3D" id="3.40.50.300">
    <property type="entry name" value="P-loop containing nucleotide triphosphate hydrolases"/>
    <property type="match status" value="1"/>
</dbReference>
<evidence type="ECO:0000256" key="7">
    <source>
        <dbReference type="ARBA" id="ARBA00023172"/>
    </source>
</evidence>
<evidence type="ECO:0000259" key="15">
    <source>
        <dbReference type="PROSITE" id="PS50163"/>
    </source>
</evidence>
<dbReference type="PRINTS" id="PR00142">
    <property type="entry name" value="RECA"/>
</dbReference>
<dbReference type="SUPFAM" id="SSF52540">
    <property type="entry name" value="P-loop containing nucleoside triphosphate hydrolases"/>
    <property type="match status" value="1"/>
</dbReference>
<keyword evidence="9 10" id="KW-0742">SOS response</keyword>
<organism evidence="16">
    <name type="scientific">Tuwongella immobilis</name>
    <dbReference type="NCBI Taxonomy" id="692036"/>
    <lineage>
        <taxon>Bacteria</taxon>
        <taxon>Pseudomonadati</taxon>
        <taxon>Planctomycetota</taxon>
        <taxon>Planctomycetia</taxon>
        <taxon>Gemmatales</taxon>
        <taxon>Gemmataceae</taxon>
        <taxon>Tuwongella</taxon>
    </lineage>
</organism>
<name>A0A6C2YLW0_9BACT</name>
<comment type="subcellular location">
    <subcellularLocation>
        <location evidence="10">Cytoplasm</location>
    </subcellularLocation>
</comment>
<dbReference type="InterPro" id="IPR013765">
    <property type="entry name" value="DNA_recomb/repair_RecA"/>
</dbReference>
<dbReference type="GO" id="GO:0006310">
    <property type="term" value="P:DNA recombination"/>
    <property type="evidence" value="ECO:0007669"/>
    <property type="project" value="UniProtKB-UniRule"/>
</dbReference>
<gene>
    <name evidence="10" type="primary">recA</name>
    <name evidence="16" type="ORF">GMBLW1_18470</name>
</gene>
<dbReference type="AlphaFoldDB" id="A0A6C2YLW0"/>
<dbReference type="RefSeq" id="WP_162657320.1">
    <property type="nucleotide sequence ID" value="NZ_LR593887.1"/>
</dbReference>
<dbReference type="InterPro" id="IPR049428">
    <property type="entry name" value="RecA-like_N"/>
</dbReference>
<evidence type="ECO:0000256" key="1">
    <source>
        <dbReference type="ARBA" id="ARBA00009391"/>
    </source>
</evidence>
<feature type="region of interest" description="Disordered" evidence="13">
    <location>
        <begin position="352"/>
        <end position="388"/>
    </location>
</feature>